<evidence type="ECO:0000256" key="3">
    <source>
        <dbReference type="ARBA" id="ARBA00023155"/>
    </source>
</evidence>
<dbReference type="AlphaFoldDB" id="A0A9N8Q1X5"/>
<evidence type="ECO:0000256" key="4">
    <source>
        <dbReference type="ARBA" id="ARBA00023242"/>
    </source>
</evidence>
<dbReference type="Proteomes" id="UP001154114">
    <property type="component" value="Chromosome 28"/>
</dbReference>
<dbReference type="OrthoDB" id="6159439at2759"/>
<dbReference type="GO" id="GO:0000981">
    <property type="term" value="F:DNA-binding transcription factor activity, RNA polymerase II-specific"/>
    <property type="evidence" value="ECO:0007669"/>
    <property type="project" value="InterPro"/>
</dbReference>
<comment type="subcellular location">
    <subcellularLocation>
        <location evidence="1 5">Nucleus</location>
    </subcellularLocation>
</comment>
<keyword evidence="3 5" id="KW-0371">Homeobox</keyword>
<organism evidence="8 9">
    <name type="scientific">Chrysodeixis includens</name>
    <name type="common">Soybean looper</name>
    <name type="synonym">Pseudoplusia includens</name>
    <dbReference type="NCBI Taxonomy" id="689277"/>
    <lineage>
        <taxon>Eukaryota</taxon>
        <taxon>Metazoa</taxon>
        <taxon>Ecdysozoa</taxon>
        <taxon>Arthropoda</taxon>
        <taxon>Hexapoda</taxon>
        <taxon>Insecta</taxon>
        <taxon>Pterygota</taxon>
        <taxon>Neoptera</taxon>
        <taxon>Endopterygota</taxon>
        <taxon>Lepidoptera</taxon>
        <taxon>Glossata</taxon>
        <taxon>Ditrysia</taxon>
        <taxon>Noctuoidea</taxon>
        <taxon>Noctuidae</taxon>
        <taxon>Plusiinae</taxon>
        <taxon>Chrysodeixis</taxon>
    </lineage>
</organism>
<evidence type="ECO:0000313" key="9">
    <source>
        <dbReference type="Proteomes" id="UP001154114"/>
    </source>
</evidence>
<evidence type="ECO:0000256" key="5">
    <source>
        <dbReference type="RuleBase" id="RU000682"/>
    </source>
</evidence>
<dbReference type="PANTHER" id="PTHR24339:SF67">
    <property type="entry name" value="GNOT1 HOMEODOMAIN PROTEIN-RELATED"/>
    <property type="match status" value="1"/>
</dbReference>
<dbReference type="Gene3D" id="1.10.10.60">
    <property type="entry name" value="Homeodomain-like"/>
    <property type="match status" value="1"/>
</dbReference>
<dbReference type="PANTHER" id="PTHR24339">
    <property type="entry name" value="HOMEOBOX PROTEIN EMX-RELATED"/>
    <property type="match status" value="1"/>
</dbReference>
<protein>
    <recommendedName>
        <fullName evidence="7">Homeobox domain-containing protein</fullName>
    </recommendedName>
</protein>
<keyword evidence="2 5" id="KW-0238">DNA-binding</keyword>
<dbReference type="InterPro" id="IPR009057">
    <property type="entry name" value="Homeodomain-like_sf"/>
</dbReference>
<dbReference type="InterPro" id="IPR020479">
    <property type="entry name" value="HD_metazoa"/>
</dbReference>
<feature type="compositionally biased region" description="Polar residues" evidence="6">
    <location>
        <begin position="168"/>
        <end position="184"/>
    </location>
</feature>
<reference evidence="8" key="1">
    <citation type="submission" date="2021-12" db="EMBL/GenBank/DDBJ databases">
        <authorList>
            <person name="King R."/>
        </authorList>
    </citation>
    <scope>NUCLEOTIDE SEQUENCE</scope>
</reference>
<feature type="region of interest" description="Disordered" evidence="6">
    <location>
        <begin position="149"/>
        <end position="186"/>
    </location>
</feature>
<feature type="domain" description="Homeobox" evidence="7">
    <location>
        <begin position="186"/>
        <end position="248"/>
    </location>
</feature>
<dbReference type="FunFam" id="1.10.10.60:FF:000378">
    <property type="entry name" value="Notochord homeobox"/>
    <property type="match status" value="1"/>
</dbReference>
<dbReference type="PRINTS" id="PR00024">
    <property type="entry name" value="HOMEOBOX"/>
</dbReference>
<evidence type="ECO:0000256" key="2">
    <source>
        <dbReference type="ARBA" id="ARBA00023125"/>
    </source>
</evidence>
<sequence>MEQRTTGSLYPANLTDLLAVSAYQQNVGRLSMSDGEERYNADTYAENGDSFAETAERFGDNADRSSSPVSTLDDGDSQSAFGVDLTGKGTNLAGKSFTIAAILGLTNDEDVMNLSVQERLQSQRQLQSYLYAGHDVQRLNDGFCRGMAGPAGLRQDSPRPEVRPQVGQLKSSRSHSMTCSNSSGRSKRIRTIFTPEQLERLEAEFERQQYMVGPERLYLAHALQLTEAQVKVWFQNRRIKWRKHHLEVTQQRLAVLQRHQPHDRDDDI</sequence>
<name>A0A9N8Q1X5_CHRIL</name>
<keyword evidence="4 5" id="KW-0539">Nucleus</keyword>
<dbReference type="Pfam" id="PF00046">
    <property type="entry name" value="Homeodomain"/>
    <property type="match status" value="1"/>
</dbReference>
<evidence type="ECO:0000259" key="7">
    <source>
        <dbReference type="SMART" id="SM00389"/>
    </source>
</evidence>
<gene>
    <name evidence="8" type="ORF">CINC_LOCUS8769</name>
</gene>
<dbReference type="GO" id="GO:0005634">
    <property type="term" value="C:nucleus"/>
    <property type="evidence" value="ECO:0007669"/>
    <property type="project" value="UniProtKB-SubCell"/>
</dbReference>
<dbReference type="PROSITE" id="PS00027">
    <property type="entry name" value="HOMEOBOX_1"/>
    <property type="match status" value="1"/>
</dbReference>
<dbReference type="GO" id="GO:0000978">
    <property type="term" value="F:RNA polymerase II cis-regulatory region sequence-specific DNA binding"/>
    <property type="evidence" value="ECO:0007669"/>
    <property type="project" value="TreeGrafter"/>
</dbReference>
<dbReference type="InterPro" id="IPR017970">
    <property type="entry name" value="Homeobox_CS"/>
</dbReference>
<dbReference type="GO" id="GO:0030182">
    <property type="term" value="P:neuron differentiation"/>
    <property type="evidence" value="ECO:0007669"/>
    <property type="project" value="TreeGrafter"/>
</dbReference>
<dbReference type="SMART" id="SM00389">
    <property type="entry name" value="HOX"/>
    <property type="match status" value="1"/>
</dbReference>
<accession>A0A9N8Q1X5</accession>
<dbReference type="InterPro" id="IPR001356">
    <property type="entry name" value="HD"/>
</dbReference>
<dbReference type="GO" id="GO:0007417">
    <property type="term" value="P:central nervous system development"/>
    <property type="evidence" value="ECO:0007669"/>
    <property type="project" value="TreeGrafter"/>
</dbReference>
<dbReference type="SUPFAM" id="SSF46689">
    <property type="entry name" value="Homeodomain-like"/>
    <property type="match status" value="1"/>
</dbReference>
<dbReference type="InterPro" id="IPR050877">
    <property type="entry name" value="EMX-VAX-Noto_Homeobox_TFs"/>
</dbReference>
<dbReference type="CDD" id="cd00086">
    <property type="entry name" value="homeodomain"/>
    <property type="match status" value="1"/>
</dbReference>
<evidence type="ECO:0000256" key="1">
    <source>
        <dbReference type="ARBA" id="ARBA00004123"/>
    </source>
</evidence>
<proteinExistence type="predicted"/>
<evidence type="ECO:0000256" key="6">
    <source>
        <dbReference type="SAM" id="MobiDB-lite"/>
    </source>
</evidence>
<keyword evidence="9" id="KW-1185">Reference proteome</keyword>
<evidence type="ECO:0000313" key="8">
    <source>
        <dbReference type="EMBL" id="CAD0206477.1"/>
    </source>
</evidence>
<dbReference type="EMBL" id="LR824031">
    <property type="protein sequence ID" value="CAD0206477.1"/>
    <property type="molecule type" value="Genomic_DNA"/>
</dbReference>